<dbReference type="Pfam" id="PF00413">
    <property type="entry name" value="Peptidase_M10"/>
    <property type="match status" value="1"/>
</dbReference>
<dbReference type="GO" id="GO:0030574">
    <property type="term" value="P:collagen catabolic process"/>
    <property type="evidence" value="ECO:0007669"/>
    <property type="project" value="TreeGrafter"/>
</dbReference>
<keyword evidence="12" id="KW-0106">Calcium</keyword>
<dbReference type="STRING" id="947166.A0A1D1UUV7"/>
<reference evidence="17 18" key="1">
    <citation type="journal article" date="2016" name="Nat. Commun.">
        <title>Extremotolerant tardigrade genome and improved radiotolerance of human cultured cells by tardigrade-unique protein.</title>
        <authorList>
            <person name="Hashimoto T."/>
            <person name="Horikawa D.D."/>
            <person name="Saito Y."/>
            <person name="Kuwahara H."/>
            <person name="Kozuka-Hata H."/>
            <person name="Shin-I T."/>
            <person name="Minakuchi Y."/>
            <person name="Ohishi K."/>
            <person name="Motoyama A."/>
            <person name="Aizu T."/>
            <person name="Enomoto A."/>
            <person name="Kondo K."/>
            <person name="Tanaka S."/>
            <person name="Hara Y."/>
            <person name="Koshikawa S."/>
            <person name="Sagara H."/>
            <person name="Miura T."/>
            <person name="Yokobori S."/>
            <person name="Miyagawa K."/>
            <person name="Suzuki Y."/>
            <person name="Kubo T."/>
            <person name="Oyama M."/>
            <person name="Kohara Y."/>
            <person name="Fujiyama A."/>
            <person name="Arakawa K."/>
            <person name="Katayama T."/>
            <person name="Toyoda A."/>
            <person name="Kunieda T."/>
        </authorList>
    </citation>
    <scope>NUCLEOTIDE SEQUENCE [LARGE SCALE GENOMIC DNA]</scope>
    <source>
        <strain evidence="17 18">YOKOZUNA-1</strain>
    </source>
</reference>
<dbReference type="InterPro" id="IPR000585">
    <property type="entry name" value="Hemopexin-like_dom"/>
</dbReference>
<dbReference type="CDD" id="cd04278">
    <property type="entry name" value="ZnMc_MMP"/>
    <property type="match status" value="1"/>
</dbReference>
<evidence type="ECO:0000313" key="17">
    <source>
        <dbReference type="EMBL" id="GAU90153.1"/>
    </source>
</evidence>
<keyword evidence="4 15" id="KW-0732">Signal</keyword>
<dbReference type="PROSITE" id="PS51642">
    <property type="entry name" value="HEMOPEXIN_2"/>
    <property type="match status" value="2"/>
</dbReference>
<feature type="binding site" evidence="12">
    <location>
        <position position="224"/>
    </location>
    <ligand>
        <name>Ca(2+)</name>
        <dbReference type="ChEBI" id="CHEBI:29108"/>
        <label>3</label>
    </ligand>
</feature>
<dbReference type="PIRSF" id="PIRSF001191">
    <property type="entry name" value="Peptidase_M10A_matrix"/>
    <property type="match status" value="1"/>
</dbReference>
<evidence type="ECO:0000256" key="2">
    <source>
        <dbReference type="ARBA" id="ARBA00022670"/>
    </source>
</evidence>
<feature type="binding site" evidence="12">
    <location>
        <position position="197"/>
    </location>
    <ligand>
        <name>Ca(2+)</name>
        <dbReference type="ChEBI" id="CHEBI:29108"/>
        <label>3</label>
    </ligand>
</feature>
<dbReference type="CDD" id="cd00094">
    <property type="entry name" value="HX"/>
    <property type="match status" value="1"/>
</dbReference>
<feature type="repeat" description="Hemopexin" evidence="14">
    <location>
        <begin position="413"/>
        <end position="458"/>
    </location>
</feature>
<dbReference type="Gene3D" id="2.110.10.10">
    <property type="entry name" value="Hemopexin-like domain"/>
    <property type="match status" value="1"/>
</dbReference>
<dbReference type="SUPFAM" id="SSF50923">
    <property type="entry name" value="Hemopexin-like domain"/>
    <property type="match status" value="1"/>
</dbReference>
<dbReference type="InterPro" id="IPR021190">
    <property type="entry name" value="Pept_M10A"/>
</dbReference>
<dbReference type="EMBL" id="BDGG01000001">
    <property type="protein sequence ID" value="GAU90153.1"/>
    <property type="molecule type" value="Genomic_DNA"/>
</dbReference>
<feature type="binding site" evidence="12">
    <location>
        <position position="259"/>
    </location>
    <ligand>
        <name>Zn(2+)</name>
        <dbReference type="ChEBI" id="CHEBI:29105"/>
        <label>2</label>
        <note>catalytic</note>
    </ligand>
</feature>
<feature type="binding site" evidence="12">
    <location>
        <position position="180"/>
    </location>
    <ligand>
        <name>Ca(2+)</name>
        <dbReference type="ChEBI" id="CHEBI:29108"/>
        <label>2</label>
    </ligand>
</feature>
<keyword evidence="9" id="KW-0865">Zymogen</keyword>
<dbReference type="InterPro" id="IPR036365">
    <property type="entry name" value="PGBD-like_sf"/>
</dbReference>
<dbReference type="PANTHER" id="PTHR10201">
    <property type="entry name" value="MATRIX METALLOPROTEINASE"/>
    <property type="match status" value="1"/>
</dbReference>
<feature type="chain" id="PRO_5008897655" description="Peptidase metallopeptidase domain-containing protein" evidence="15">
    <location>
        <begin position="28"/>
        <end position="582"/>
    </location>
</feature>
<protein>
    <recommendedName>
        <fullName evidence="16">Peptidase metallopeptidase domain-containing protein</fullName>
    </recommendedName>
</protein>
<gene>
    <name evidence="17" type="primary">RvY_02613-1</name>
    <name evidence="17" type="synonym">RvY_02613.1</name>
    <name evidence="17" type="ORF">RvY_02613</name>
</gene>
<feature type="domain" description="Peptidase metallopeptidase" evidence="16">
    <location>
        <begin position="117"/>
        <end position="286"/>
    </location>
</feature>
<dbReference type="GO" id="GO:0004222">
    <property type="term" value="F:metalloendopeptidase activity"/>
    <property type="evidence" value="ECO:0007669"/>
    <property type="project" value="InterPro"/>
</dbReference>
<dbReference type="InterPro" id="IPR018487">
    <property type="entry name" value="Hemopexin-like_repeat"/>
</dbReference>
<dbReference type="GO" id="GO:0031012">
    <property type="term" value="C:extracellular matrix"/>
    <property type="evidence" value="ECO:0007669"/>
    <property type="project" value="InterPro"/>
</dbReference>
<evidence type="ECO:0000313" key="18">
    <source>
        <dbReference type="Proteomes" id="UP000186922"/>
    </source>
</evidence>
<feature type="active site" evidence="10">
    <location>
        <position position="242"/>
    </location>
</feature>
<feature type="binding site" evidence="12">
    <location>
        <position position="217"/>
    </location>
    <ligand>
        <name>Ca(2+)</name>
        <dbReference type="ChEBI" id="CHEBI:29108"/>
        <label>2</label>
    </ligand>
</feature>
<comment type="cofactor">
    <cofactor evidence="12">
        <name>Zn(2+)</name>
        <dbReference type="ChEBI" id="CHEBI:29105"/>
    </cofactor>
    <text evidence="12">Binds 2 Zn(2+) ions per subunit.</text>
</comment>
<evidence type="ECO:0000256" key="4">
    <source>
        <dbReference type="ARBA" id="ARBA00022729"/>
    </source>
</evidence>
<keyword evidence="5" id="KW-0677">Repeat</keyword>
<dbReference type="SUPFAM" id="SSF47090">
    <property type="entry name" value="PGBD-like"/>
    <property type="match status" value="1"/>
</dbReference>
<feature type="binding site" evidence="12">
    <location>
        <position position="419"/>
    </location>
    <ligand>
        <name>Ca(2+)</name>
        <dbReference type="ChEBI" id="CHEBI:29108"/>
        <label>5</label>
    </ligand>
</feature>
<evidence type="ECO:0000256" key="11">
    <source>
        <dbReference type="PIRSR" id="PIRSR001191-2"/>
    </source>
</evidence>
<feature type="binding site" evidence="12">
    <location>
        <position position="198"/>
    </location>
    <ligand>
        <name>Ca(2+)</name>
        <dbReference type="ChEBI" id="CHEBI:29108"/>
        <label>3</label>
    </ligand>
</feature>
<evidence type="ECO:0000256" key="5">
    <source>
        <dbReference type="ARBA" id="ARBA00022737"/>
    </source>
</evidence>
<comment type="similarity">
    <text evidence="1">Belongs to the peptidase M10A family.</text>
</comment>
<feature type="signal peptide" evidence="15">
    <location>
        <begin position="1"/>
        <end position="27"/>
    </location>
</feature>
<dbReference type="GO" id="GO:0005615">
    <property type="term" value="C:extracellular space"/>
    <property type="evidence" value="ECO:0007669"/>
    <property type="project" value="TreeGrafter"/>
</dbReference>
<evidence type="ECO:0000256" key="6">
    <source>
        <dbReference type="ARBA" id="ARBA00022801"/>
    </source>
</evidence>
<evidence type="ECO:0000256" key="1">
    <source>
        <dbReference type="ARBA" id="ARBA00010370"/>
    </source>
</evidence>
<evidence type="ECO:0000256" key="13">
    <source>
        <dbReference type="PIRSR" id="PIRSR621190-4"/>
    </source>
</evidence>
<dbReference type="PANTHER" id="PTHR10201:SF291">
    <property type="entry name" value="MATRIX METALLOPROTEINASE 1, ISOFORM C-RELATED"/>
    <property type="match status" value="1"/>
</dbReference>
<dbReference type="SUPFAM" id="SSF55486">
    <property type="entry name" value="Metalloproteases ('zincins'), catalytic domain"/>
    <property type="match status" value="1"/>
</dbReference>
<feature type="binding site" evidence="11">
    <location>
        <position position="245"/>
    </location>
    <ligand>
        <name>Zn(2+)</name>
        <dbReference type="ChEBI" id="CHEBI:29105"/>
        <label>2</label>
        <note>catalytic</note>
    </ligand>
</feature>
<evidence type="ECO:0000256" key="8">
    <source>
        <dbReference type="ARBA" id="ARBA00023049"/>
    </source>
</evidence>
<feature type="binding site" evidence="12">
    <location>
        <position position="368"/>
    </location>
    <ligand>
        <name>Ca(2+)</name>
        <dbReference type="ChEBI" id="CHEBI:29108"/>
        <label>5</label>
    </ligand>
</feature>
<dbReference type="SMART" id="SM00120">
    <property type="entry name" value="HX"/>
    <property type="match status" value="3"/>
</dbReference>
<dbReference type="InterPro" id="IPR006026">
    <property type="entry name" value="Peptidase_Metallo"/>
</dbReference>
<evidence type="ECO:0000256" key="15">
    <source>
        <dbReference type="SAM" id="SignalP"/>
    </source>
</evidence>
<keyword evidence="6" id="KW-0378">Hydrolase</keyword>
<keyword evidence="8" id="KW-0482">Metalloprotease</keyword>
<feature type="binding site" evidence="12">
    <location>
        <position position="224"/>
    </location>
    <ligand>
        <name>Ca(2+)</name>
        <dbReference type="ChEBI" id="CHEBI:29108"/>
        <label>1</label>
    </ligand>
</feature>
<feature type="binding site" evidence="11">
    <location>
        <position position="251"/>
    </location>
    <ligand>
        <name>Zn(2+)</name>
        <dbReference type="ChEBI" id="CHEBI:29105"/>
        <label>2</label>
        <note>catalytic</note>
    </ligand>
</feature>
<evidence type="ECO:0000256" key="7">
    <source>
        <dbReference type="ARBA" id="ARBA00022833"/>
    </source>
</evidence>
<dbReference type="InterPro" id="IPR002477">
    <property type="entry name" value="Peptidoglycan-bd-like"/>
</dbReference>
<dbReference type="AlphaFoldDB" id="A0A1D1UUV7"/>
<accession>A0A1D1UUV7</accession>
<feature type="binding site" description="in inhibited form" evidence="12">
    <location>
        <position position="95"/>
    </location>
    <ligand>
        <name>Zn(2+)</name>
        <dbReference type="ChEBI" id="CHEBI:29105"/>
        <label>2</label>
        <note>catalytic</note>
    </ligand>
</feature>
<evidence type="ECO:0000256" key="9">
    <source>
        <dbReference type="ARBA" id="ARBA00023145"/>
    </source>
</evidence>
<evidence type="ECO:0000256" key="14">
    <source>
        <dbReference type="PROSITE-ProRule" id="PRU01011"/>
    </source>
</evidence>
<feature type="binding site" evidence="12">
    <location>
        <position position="202"/>
    </location>
    <ligand>
        <name>Ca(2+)</name>
        <dbReference type="ChEBI" id="CHEBI:29108"/>
        <label>3</label>
    </ligand>
</feature>
<dbReference type="InterPro" id="IPR036375">
    <property type="entry name" value="Hemopexin-like_dom_sf"/>
</dbReference>
<organism evidence="17 18">
    <name type="scientific">Ramazzottius varieornatus</name>
    <name type="common">Water bear</name>
    <name type="synonym">Tardigrade</name>
    <dbReference type="NCBI Taxonomy" id="947166"/>
    <lineage>
        <taxon>Eukaryota</taxon>
        <taxon>Metazoa</taxon>
        <taxon>Ecdysozoa</taxon>
        <taxon>Tardigrada</taxon>
        <taxon>Eutardigrada</taxon>
        <taxon>Parachela</taxon>
        <taxon>Hypsibioidea</taxon>
        <taxon>Ramazzottiidae</taxon>
        <taxon>Ramazzottius</taxon>
    </lineage>
</organism>
<evidence type="ECO:0000256" key="10">
    <source>
        <dbReference type="PIRSR" id="PIRSR001191-1"/>
    </source>
</evidence>
<dbReference type="GO" id="GO:0030198">
    <property type="term" value="P:extracellular matrix organization"/>
    <property type="evidence" value="ECO:0007669"/>
    <property type="project" value="TreeGrafter"/>
</dbReference>
<feature type="binding site" evidence="12">
    <location>
        <position position="221"/>
    </location>
    <ligand>
        <name>Ca(2+)</name>
        <dbReference type="ChEBI" id="CHEBI:29108"/>
        <label>3</label>
    </ligand>
</feature>
<dbReference type="InterPro" id="IPR024079">
    <property type="entry name" value="MetalloPept_cat_dom_sf"/>
</dbReference>
<evidence type="ECO:0000259" key="16">
    <source>
        <dbReference type="SMART" id="SM00235"/>
    </source>
</evidence>
<comment type="caution">
    <text evidence="17">The sequence shown here is derived from an EMBL/GenBank/DDBJ whole genome shotgun (WGS) entry which is preliminary data.</text>
</comment>
<feature type="repeat" description="Hemopexin" evidence="14">
    <location>
        <begin position="459"/>
        <end position="515"/>
    </location>
</feature>
<feature type="binding site" evidence="12">
    <location>
        <position position="463"/>
    </location>
    <ligand>
        <name>Ca(2+)</name>
        <dbReference type="ChEBI" id="CHEBI:29108"/>
        <label>4</label>
    </ligand>
</feature>
<keyword evidence="18" id="KW-1185">Reference proteome</keyword>
<keyword evidence="7 11" id="KW-0862">Zinc</keyword>
<proteinExistence type="inferred from homology"/>
<dbReference type="SMART" id="SM00235">
    <property type="entry name" value="ZnMc"/>
    <property type="match status" value="1"/>
</dbReference>
<dbReference type="GO" id="GO:0006508">
    <property type="term" value="P:proteolysis"/>
    <property type="evidence" value="ECO:0007669"/>
    <property type="project" value="UniProtKB-KW"/>
</dbReference>
<keyword evidence="2" id="KW-0645">Protease</keyword>
<feature type="binding site" evidence="12">
    <location>
        <position position="326"/>
    </location>
    <ligand>
        <name>Ca(2+)</name>
        <dbReference type="ChEBI" id="CHEBI:29108"/>
        <label>5</label>
    </ligand>
</feature>
<dbReference type="PRINTS" id="PR00138">
    <property type="entry name" value="MATRIXIN"/>
</dbReference>
<dbReference type="Pfam" id="PF01471">
    <property type="entry name" value="PG_binding_1"/>
    <property type="match status" value="1"/>
</dbReference>
<comment type="cofactor">
    <cofactor evidence="12">
        <name>Ca(2+)</name>
        <dbReference type="ChEBI" id="CHEBI:29108"/>
    </cofactor>
    <text evidence="12">Can bind about 5 Ca(2+) ions per subunit.</text>
</comment>
<dbReference type="GO" id="GO:0008270">
    <property type="term" value="F:zinc ion binding"/>
    <property type="evidence" value="ECO:0007669"/>
    <property type="project" value="InterPro"/>
</dbReference>
<dbReference type="Pfam" id="PF00045">
    <property type="entry name" value="Hemopexin"/>
    <property type="match status" value="2"/>
</dbReference>
<dbReference type="Proteomes" id="UP000186922">
    <property type="component" value="Unassembled WGS sequence"/>
</dbReference>
<feature type="modified residue" description="Phosphotyrosine; by PKDCC" evidence="13">
    <location>
        <position position="402"/>
    </location>
</feature>
<sequence>MHLNTVTDGLILTCLLYFLSVFSVAETKKVSSVYDAMHYLGQFGYLPNGQQRGLGYQITRQEFSKAIRRFQKFANLRTTGSLDADTIKMMNARRCANRDVEQLTNALGLYRSKRFATAGAWDKRALTWSVREFPPRDSATTLTDAQILQVVREAFRLWADGSNNLLTFTEVPKDSVRLADIDIRFTKGVLPNGLIFDGPDGLASYSFYPTNPDFPGDIYFDASEKWALKDDGINLLQVATQEIGHALGLAHSDDPNAVMWPFYVGFEENFQLGQDDINAIRALYGDDKPRLTGSGGLQPIDSASEAVTSKNVQPSTLMPPFLGFPITERPMTGVGASRLPFIPGPSATGASPNLAATDPCQVGFVPDAIVQTRDENMYLFKNNNYWLIRYTESKGIEIPAGYPKPISDWGNIQGPIDSAFTGLKGKTYLFKGKEYWKFDNMVKEGGYPRLIANGFPGIPDSIDASFVWPGDNLTYFVKNKQFYTYDPKRFPPTRGAQDLLLDGVHTDVHASFLWLSFNRAILISGTQLYGLSNGKFEIAEGFNFPAAFLYDCAEAANLHYGRPRPRPRTSREMFKRLRESKE</sequence>
<dbReference type="Gene3D" id="3.40.390.10">
    <property type="entry name" value="Collagenase (Catalytic Domain)"/>
    <property type="match status" value="1"/>
</dbReference>
<keyword evidence="3 11" id="KW-0479">Metal-binding</keyword>
<dbReference type="InterPro" id="IPR033739">
    <property type="entry name" value="M10A_MMP"/>
</dbReference>
<evidence type="ECO:0000256" key="3">
    <source>
        <dbReference type="ARBA" id="ARBA00022723"/>
    </source>
</evidence>
<name>A0A1D1UUV7_RAMVA</name>
<dbReference type="InterPro" id="IPR001818">
    <property type="entry name" value="Pept_M10_metallopeptidase"/>
</dbReference>
<dbReference type="OrthoDB" id="406838at2759"/>
<evidence type="ECO:0000256" key="12">
    <source>
        <dbReference type="PIRSR" id="PIRSR621190-2"/>
    </source>
</evidence>